<keyword evidence="2" id="KW-1003">Cell membrane</keyword>
<dbReference type="AlphaFoldDB" id="A0A6C1BYN6"/>
<keyword evidence="3" id="KW-0812">Transmembrane</keyword>
<evidence type="ECO:0000256" key="3">
    <source>
        <dbReference type="ARBA" id="ARBA00022692"/>
    </source>
</evidence>
<evidence type="ECO:0000256" key="4">
    <source>
        <dbReference type="ARBA" id="ARBA00022989"/>
    </source>
</evidence>
<organism evidence="6 7">
    <name type="scientific">Streptomyces albus</name>
    <dbReference type="NCBI Taxonomy" id="1888"/>
    <lineage>
        <taxon>Bacteria</taxon>
        <taxon>Bacillati</taxon>
        <taxon>Actinomycetota</taxon>
        <taxon>Actinomycetes</taxon>
        <taxon>Kitasatosporales</taxon>
        <taxon>Streptomycetaceae</taxon>
        <taxon>Streptomyces</taxon>
    </lineage>
</organism>
<dbReference type="GO" id="GO:0005886">
    <property type="term" value="C:plasma membrane"/>
    <property type="evidence" value="ECO:0007669"/>
    <property type="project" value="UniProtKB-SubCell"/>
</dbReference>
<keyword evidence="4" id="KW-1133">Transmembrane helix</keyword>
<name>A0A6C1BYN6_9ACTN</name>
<evidence type="ECO:0000256" key="1">
    <source>
        <dbReference type="ARBA" id="ARBA00004651"/>
    </source>
</evidence>
<reference evidence="6 7" key="1">
    <citation type="submission" date="2018-10" db="EMBL/GenBank/DDBJ databases">
        <title>Isolation of pseudouridimycin from Streptomyces albus DSM 40763.</title>
        <authorList>
            <person name="Rosenqvist P."/>
            <person name="Metsae-Ketelae M."/>
            <person name="Virta P."/>
        </authorList>
    </citation>
    <scope>NUCLEOTIDE SEQUENCE [LARGE SCALE GENOMIC DNA]</scope>
    <source>
        <strain evidence="6 7">DSM 40763</strain>
    </source>
</reference>
<comment type="caution">
    <text evidence="6">The sequence shown here is derived from an EMBL/GenBank/DDBJ whole genome shotgun (WGS) entry which is preliminary data.</text>
</comment>
<dbReference type="InterPro" id="IPR010432">
    <property type="entry name" value="RDD"/>
</dbReference>
<accession>A0A6C1BYN6</accession>
<comment type="subcellular location">
    <subcellularLocation>
        <location evidence="1">Cell membrane</location>
        <topology evidence="1">Multi-pass membrane protein</topology>
    </subcellularLocation>
</comment>
<dbReference type="EMBL" id="RCIY01000002">
    <property type="protein sequence ID" value="TGG89632.1"/>
    <property type="molecule type" value="Genomic_DNA"/>
</dbReference>
<dbReference type="Proteomes" id="UP000298111">
    <property type="component" value="Unassembled WGS sequence"/>
</dbReference>
<protein>
    <submittedName>
        <fullName evidence="6">RDD family protein</fullName>
    </submittedName>
</protein>
<evidence type="ECO:0000256" key="2">
    <source>
        <dbReference type="ARBA" id="ARBA00022475"/>
    </source>
</evidence>
<evidence type="ECO:0000256" key="5">
    <source>
        <dbReference type="ARBA" id="ARBA00023136"/>
    </source>
</evidence>
<proteinExistence type="predicted"/>
<evidence type="ECO:0000313" key="6">
    <source>
        <dbReference type="EMBL" id="TGG89632.1"/>
    </source>
</evidence>
<gene>
    <name evidence="6" type="ORF">D8771_01675</name>
</gene>
<dbReference type="PANTHER" id="PTHR36115">
    <property type="entry name" value="PROLINE-RICH ANTIGEN HOMOLOG-RELATED"/>
    <property type="match status" value="1"/>
</dbReference>
<dbReference type="RefSeq" id="WP_016468374.1">
    <property type="nucleotide sequence ID" value="NZ_BNEJ01000017.1"/>
</dbReference>
<dbReference type="Pfam" id="PF06271">
    <property type="entry name" value="RDD"/>
    <property type="match status" value="1"/>
</dbReference>
<keyword evidence="5" id="KW-0472">Membrane</keyword>
<sequence>MPSDHAQATGTAVPPPGPTPPAGQYESGIVLAGRARRLAARVLDMAVWAVVSAPVTGLVTTVTQQGDTRAVAGMGAAALVWLVLHPLALSRFGSTLGKAALGVRIVRMRDGSRPGFLQALSRECCYLFLTVIPLVGLVNAASCLWDEPYHRCWHDNIAGTLAVDRKAFAARRAAVG</sequence>
<dbReference type="InterPro" id="IPR051791">
    <property type="entry name" value="Pra-immunoreactive"/>
</dbReference>
<dbReference type="GeneID" id="75184285"/>
<evidence type="ECO:0000313" key="7">
    <source>
        <dbReference type="Proteomes" id="UP000298111"/>
    </source>
</evidence>